<reference evidence="3" key="1">
    <citation type="submission" date="2017-01" db="EMBL/GenBank/DDBJ databases">
        <authorList>
            <person name="Varghese N."/>
            <person name="Submissions S."/>
        </authorList>
    </citation>
    <scope>NUCLEOTIDE SEQUENCE [LARGE SCALE GENOMIC DNA]</scope>
    <source>
        <strain evidence="3">DSM 45196</strain>
    </source>
</reference>
<accession>A0A1N7PTT3</accession>
<dbReference type="InterPro" id="IPR043129">
    <property type="entry name" value="ATPase_NBD"/>
</dbReference>
<organism evidence="2 3">
    <name type="scientific">Kroppenstedtia eburnea</name>
    <dbReference type="NCBI Taxonomy" id="714067"/>
    <lineage>
        <taxon>Bacteria</taxon>
        <taxon>Bacillati</taxon>
        <taxon>Bacillota</taxon>
        <taxon>Bacilli</taxon>
        <taxon>Bacillales</taxon>
        <taxon>Thermoactinomycetaceae</taxon>
        <taxon>Kroppenstedtia</taxon>
    </lineage>
</organism>
<gene>
    <name evidence="2" type="ORF">SAMN05421790_11466</name>
</gene>
<dbReference type="InterPro" id="IPR040607">
    <property type="entry name" value="ALP_N"/>
</dbReference>
<dbReference type="SUPFAM" id="SSF53067">
    <property type="entry name" value="Actin-like ATPase domain"/>
    <property type="match status" value="2"/>
</dbReference>
<evidence type="ECO:0000313" key="3">
    <source>
        <dbReference type="Proteomes" id="UP000186795"/>
    </source>
</evidence>
<dbReference type="Proteomes" id="UP000186795">
    <property type="component" value="Unassembled WGS sequence"/>
</dbReference>
<dbReference type="CDD" id="cd10227">
    <property type="entry name" value="ASKHA_NBD_ParM-like"/>
    <property type="match status" value="1"/>
</dbReference>
<protein>
    <submittedName>
        <fullName evidence="2">Plasmid segregation protein ParM</fullName>
    </submittedName>
</protein>
<dbReference type="AlphaFoldDB" id="A0A1N7PTT3"/>
<name>A0A1N7PTT3_9BACL</name>
<feature type="domain" description="Actin-like protein N-terminal" evidence="1">
    <location>
        <begin position="30"/>
        <end position="172"/>
    </location>
</feature>
<dbReference type="EMBL" id="FTOD01000014">
    <property type="protein sequence ID" value="SIT13837.1"/>
    <property type="molecule type" value="Genomic_DNA"/>
</dbReference>
<keyword evidence="3" id="KW-1185">Reference proteome</keyword>
<proteinExistence type="predicted"/>
<evidence type="ECO:0000259" key="1">
    <source>
        <dbReference type="Pfam" id="PF17989"/>
    </source>
</evidence>
<evidence type="ECO:0000313" key="2">
    <source>
        <dbReference type="EMBL" id="SIT13837.1"/>
    </source>
</evidence>
<dbReference type="Gene3D" id="3.30.420.40">
    <property type="match status" value="1"/>
</dbReference>
<sequence>MYELGVCLVFIIMDESFAYRCIGGMRMIIAVDCGRSYVKVITEGKSFLFPSKVSGWRKRNYRQELPGDLEMEYQGRRWFVGKLAEREGEFTRQAMQDSKAVEETLILTLTALHQAHARGRITLITGLPIGNFTDVEQKAIKRLLEGPHRVKVNGVERSFYVENVYSTIEGGGAFFSAPRMGLVRIIDIGAKTTNYATFRDKVFIDRESGTLPVGWETVKVSNIKEMADLIAGTVSKTWSSRDVVMLVGGMARKLEPFIREHFHHAFAVDDPQMANVRGYYEIGRALL</sequence>
<dbReference type="Pfam" id="PF17989">
    <property type="entry name" value="ALP_N"/>
    <property type="match status" value="1"/>
</dbReference>